<feature type="transmembrane region" description="Helical" evidence="6">
    <location>
        <begin position="67"/>
        <end position="85"/>
    </location>
</feature>
<evidence type="ECO:0000256" key="3">
    <source>
        <dbReference type="ARBA" id="ARBA00022692"/>
    </source>
</evidence>
<keyword evidence="2" id="KW-1003">Cell membrane</keyword>
<feature type="transmembrane region" description="Helical" evidence="6">
    <location>
        <begin position="6"/>
        <end position="27"/>
    </location>
</feature>
<keyword evidence="3 6" id="KW-0812">Transmembrane</keyword>
<name>A0ABV2PNC5_9BACI</name>
<dbReference type="RefSeq" id="WP_354472501.1">
    <property type="nucleotide sequence ID" value="NZ_JBEPSB010000020.1"/>
</dbReference>
<dbReference type="PANTHER" id="PTHR30086">
    <property type="entry name" value="ARGININE EXPORTER PROTEIN ARGO"/>
    <property type="match status" value="1"/>
</dbReference>
<feature type="transmembrane region" description="Helical" evidence="6">
    <location>
        <begin position="176"/>
        <end position="193"/>
    </location>
</feature>
<dbReference type="Pfam" id="PF01810">
    <property type="entry name" value="LysE"/>
    <property type="match status" value="1"/>
</dbReference>
<evidence type="ECO:0000313" key="8">
    <source>
        <dbReference type="Proteomes" id="UP001549363"/>
    </source>
</evidence>
<evidence type="ECO:0000313" key="7">
    <source>
        <dbReference type="EMBL" id="MET4562452.1"/>
    </source>
</evidence>
<evidence type="ECO:0000256" key="6">
    <source>
        <dbReference type="SAM" id="Phobius"/>
    </source>
</evidence>
<reference evidence="7 8" key="1">
    <citation type="submission" date="2024-06" db="EMBL/GenBank/DDBJ databases">
        <title>Sorghum-associated microbial communities from plants grown in Nebraska, USA.</title>
        <authorList>
            <person name="Schachtman D."/>
        </authorList>
    </citation>
    <scope>NUCLEOTIDE SEQUENCE [LARGE SCALE GENOMIC DNA]</scope>
    <source>
        <strain evidence="7 8">736</strain>
    </source>
</reference>
<dbReference type="EMBL" id="JBEPSB010000020">
    <property type="protein sequence ID" value="MET4562452.1"/>
    <property type="molecule type" value="Genomic_DNA"/>
</dbReference>
<dbReference type="Proteomes" id="UP001549363">
    <property type="component" value="Unassembled WGS sequence"/>
</dbReference>
<evidence type="ECO:0000256" key="2">
    <source>
        <dbReference type="ARBA" id="ARBA00022475"/>
    </source>
</evidence>
<protein>
    <submittedName>
        <fullName evidence="7">Cysteine/O-acetylserine efflux protein</fullName>
    </submittedName>
</protein>
<feature type="transmembrane region" description="Helical" evidence="6">
    <location>
        <begin position="137"/>
        <end position="164"/>
    </location>
</feature>
<evidence type="ECO:0000256" key="5">
    <source>
        <dbReference type="ARBA" id="ARBA00023136"/>
    </source>
</evidence>
<evidence type="ECO:0000256" key="4">
    <source>
        <dbReference type="ARBA" id="ARBA00022989"/>
    </source>
</evidence>
<organism evidence="7 8">
    <name type="scientific">Lysinibacillus parviboronicapiens</name>
    <dbReference type="NCBI Taxonomy" id="436516"/>
    <lineage>
        <taxon>Bacteria</taxon>
        <taxon>Bacillati</taxon>
        <taxon>Bacillota</taxon>
        <taxon>Bacilli</taxon>
        <taxon>Bacillales</taxon>
        <taxon>Bacillaceae</taxon>
        <taxon>Lysinibacillus</taxon>
    </lineage>
</organism>
<evidence type="ECO:0000256" key="1">
    <source>
        <dbReference type="ARBA" id="ARBA00004651"/>
    </source>
</evidence>
<feature type="transmembrane region" description="Helical" evidence="6">
    <location>
        <begin position="105"/>
        <end position="131"/>
    </location>
</feature>
<accession>A0ABV2PNC5</accession>
<gene>
    <name evidence="7" type="ORF">ABIA69_003642</name>
</gene>
<keyword evidence="8" id="KW-1185">Reference proteome</keyword>
<feature type="transmembrane region" description="Helical" evidence="6">
    <location>
        <begin position="39"/>
        <end position="61"/>
    </location>
</feature>
<keyword evidence="5 6" id="KW-0472">Membrane</keyword>
<keyword evidence="4 6" id="KW-1133">Transmembrane helix</keyword>
<comment type="caution">
    <text evidence="7">The sequence shown here is derived from an EMBL/GenBank/DDBJ whole genome shotgun (WGS) entry which is preliminary data.</text>
</comment>
<proteinExistence type="predicted"/>
<comment type="subcellular location">
    <subcellularLocation>
        <location evidence="1">Cell membrane</location>
        <topology evidence="1">Multi-pass membrane protein</topology>
    </subcellularLocation>
</comment>
<dbReference type="InterPro" id="IPR001123">
    <property type="entry name" value="LeuE-type"/>
</dbReference>
<sequence>MPVLSFLLFVFITSFTPGPNNFMALAFANKLGLKKTIPFCLGVGIGFFVITLLCSVFNIALTNVMPIIELPLTILGVGYMLYLAYKILTSKANDSENIESTNNLFLMGMLLQFVNPKGIFFGITVVASFILPYHNSYVSYFLFSLFLGMVGIMSTYSWGLFGCAFQKFLLQYRRQFNIVLAILLVYSAFSIVVH</sequence>
<dbReference type="PANTHER" id="PTHR30086:SF20">
    <property type="entry name" value="ARGININE EXPORTER PROTEIN ARGO-RELATED"/>
    <property type="match status" value="1"/>
</dbReference>